<name>A0ABQ3GSR1_9GAMM</name>
<dbReference type="Gene3D" id="3.40.50.1820">
    <property type="entry name" value="alpha/beta hydrolase"/>
    <property type="match status" value="1"/>
</dbReference>
<dbReference type="EMBL" id="BMZR01000005">
    <property type="protein sequence ID" value="GHD36138.1"/>
    <property type="molecule type" value="Genomic_DNA"/>
</dbReference>
<accession>A0ABQ3GSR1</accession>
<dbReference type="PANTHER" id="PTHR43194:SF2">
    <property type="entry name" value="PEROXISOMAL MEMBRANE PROTEIN LPX1"/>
    <property type="match status" value="1"/>
</dbReference>
<dbReference type="InterPro" id="IPR050228">
    <property type="entry name" value="Carboxylesterase_BioH"/>
</dbReference>
<dbReference type="RefSeq" id="WP_189586148.1">
    <property type="nucleotide sequence ID" value="NZ_BMZR01000005.1"/>
</dbReference>
<dbReference type="PANTHER" id="PTHR43194">
    <property type="entry name" value="HYDROLASE ALPHA/BETA FOLD FAMILY"/>
    <property type="match status" value="1"/>
</dbReference>
<organism evidence="2 3">
    <name type="scientific">Psychrobacter glaciei</name>
    <dbReference type="NCBI Taxonomy" id="619771"/>
    <lineage>
        <taxon>Bacteria</taxon>
        <taxon>Pseudomonadati</taxon>
        <taxon>Pseudomonadota</taxon>
        <taxon>Gammaproteobacteria</taxon>
        <taxon>Moraxellales</taxon>
        <taxon>Moraxellaceae</taxon>
        <taxon>Psychrobacter</taxon>
    </lineage>
</organism>
<gene>
    <name evidence="2" type="ORF">GCM10016272_23150</name>
</gene>
<dbReference type="InterPro" id="IPR029058">
    <property type="entry name" value="AB_hydrolase_fold"/>
</dbReference>
<feature type="domain" description="AB hydrolase-1" evidence="1">
    <location>
        <begin position="40"/>
        <end position="313"/>
    </location>
</feature>
<dbReference type="InterPro" id="IPR000073">
    <property type="entry name" value="AB_hydrolase_1"/>
</dbReference>
<dbReference type="Proteomes" id="UP000610203">
    <property type="component" value="Unassembled WGS sequence"/>
</dbReference>
<reference evidence="3" key="1">
    <citation type="journal article" date="2019" name="Int. J. Syst. Evol. Microbiol.">
        <title>The Global Catalogue of Microorganisms (GCM) 10K type strain sequencing project: providing services to taxonomists for standard genome sequencing and annotation.</title>
        <authorList>
            <consortium name="The Broad Institute Genomics Platform"/>
            <consortium name="The Broad Institute Genome Sequencing Center for Infectious Disease"/>
            <person name="Wu L."/>
            <person name="Ma J."/>
        </authorList>
    </citation>
    <scope>NUCLEOTIDE SEQUENCE [LARGE SCALE GENOMIC DNA]</scope>
    <source>
        <strain evidence="3">KCTC 42280</strain>
    </source>
</reference>
<dbReference type="SUPFAM" id="SSF53474">
    <property type="entry name" value="alpha/beta-Hydrolases"/>
    <property type="match status" value="1"/>
</dbReference>
<keyword evidence="3" id="KW-1185">Reference proteome</keyword>
<evidence type="ECO:0000313" key="2">
    <source>
        <dbReference type="EMBL" id="GHD36138.1"/>
    </source>
</evidence>
<protein>
    <recommendedName>
        <fullName evidence="1">AB hydrolase-1 domain-containing protein</fullName>
    </recommendedName>
</protein>
<dbReference type="Pfam" id="PF00561">
    <property type="entry name" value="Abhydrolase_1"/>
    <property type="match status" value="1"/>
</dbReference>
<sequence length="327" mass="37142">MMTNLMTLPSRYQSRYQLQTLTVTAADGTSLPVSVIGQGPPVLMLHAYGMDAREFLPFILALTGKYTFYLPHLRGFGAAKALTMEQFDFVRQYADDTNAVIEKICEWRQVEALPVAAISMGAQVMWSYFERFGASRVSRYLNIDQNPAIHNQGDWQGGLFGTRQQEVFDIFQEVIDLTLPYANSNANANSFAHLPFALKRRATDVERLFSLLSVNRTRSKAFIQAMTHKNDHTLALYDHGIWHQKMRCLQAYLVLPYDFRGAIDKVTIPVVNLIGGRSKLYDAKWQQKVTQMLPNATEVILLRAGHAIPLDEPIGFYKVLKEFLQGR</sequence>
<proteinExistence type="predicted"/>
<comment type="caution">
    <text evidence="2">The sequence shown here is derived from an EMBL/GenBank/DDBJ whole genome shotgun (WGS) entry which is preliminary data.</text>
</comment>
<evidence type="ECO:0000313" key="3">
    <source>
        <dbReference type="Proteomes" id="UP000610203"/>
    </source>
</evidence>
<evidence type="ECO:0000259" key="1">
    <source>
        <dbReference type="Pfam" id="PF00561"/>
    </source>
</evidence>